<comment type="function">
    <text evidence="8">Core component of nucleosome. Nucleosomes wrap and compact DNA into chromatin, limiting DNA accessibility to the cellular machineries which require DNA as a template. Histones thereby play a central role in transcription regulation, DNA repair, DNA replication and chromosomal stability. DNA accessibility is regulated via a complex set of post-translational modifications of histones, also called histone code, and nucleosome remodeling.</text>
</comment>
<dbReference type="Proteomes" id="UP001194746">
    <property type="component" value="Unassembled WGS sequence"/>
</dbReference>
<evidence type="ECO:0000256" key="6">
    <source>
        <dbReference type="ARBA" id="ARBA00023242"/>
    </source>
</evidence>
<dbReference type="Pfam" id="PF02969">
    <property type="entry name" value="TAF"/>
    <property type="match status" value="1"/>
</dbReference>
<dbReference type="SUPFAM" id="SSF47113">
    <property type="entry name" value="Histone-fold"/>
    <property type="match status" value="1"/>
</dbReference>
<gene>
    <name evidence="10" type="ORF">FE257_007315</name>
</gene>
<keyword evidence="6 8" id="KW-0539">Nucleus</keyword>
<protein>
    <recommendedName>
        <fullName evidence="8">Histone H4</fullName>
    </recommendedName>
</protein>
<keyword evidence="11" id="KW-1185">Reference proteome</keyword>
<feature type="domain" description="TATA box binding protein associated factor (TAF) histone-like fold" evidence="9">
    <location>
        <begin position="27"/>
        <end position="97"/>
    </location>
</feature>
<evidence type="ECO:0000256" key="8">
    <source>
        <dbReference type="RuleBase" id="RU000528"/>
    </source>
</evidence>
<dbReference type="GO" id="GO:0003677">
    <property type="term" value="F:DNA binding"/>
    <property type="evidence" value="ECO:0007669"/>
    <property type="project" value="UniProtKB-KW"/>
</dbReference>
<keyword evidence="4 8" id="KW-0158">Chromosome</keyword>
<dbReference type="EMBL" id="VCAU01000036">
    <property type="protein sequence ID" value="KAF9889414.1"/>
    <property type="molecule type" value="Genomic_DNA"/>
</dbReference>
<organism evidence="10 11">
    <name type="scientific">Aspergillus nanangensis</name>
    <dbReference type="NCBI Taxonomy" id="2582783"/>
    <lineage>
        <taxon>Eukaryota</taxon>
        <taxon>Fungi</taxon>
        <taxon>Dikarya</taxon>
        <taxon>Ascomycota</taxon>
        <taxon>Pezizomycotina</taxon>
        <taxon>Eurotiomycetes</taxon>
        <taxon>Eurotiomycetidae</taxon>
        <taxon>Eurotiales</taxon>
        <taxon>Aspergillaceae</taxon>
        <taxon>Aspergillus</taxon>
        <taxon>Aspergillus subgen. Circumdati</taxon>
    </lineage>
</organism>
<comment type="similarity">
    <text evidence="3 8">Belongs to the histone H4 family.</text>
</comment>
<comment type="subunit">
    <text evidence="8">The nucleosome is a histone octamer containing two molecules each of H2A, H2B, H3 and H4 assembled in one H3-H4 heterotetramer and two H2A-H2B heterodimers. The octamer wraps approximately 147 bp of DNA.</text>
</comment>
<evidence type="ECO:0000313" key="10">
    <source>
        <dbReference type="EMBL" id="KAF9889414.1"/>
    </source>
</evidence>
<sequence length="106" mass="12281">MDAARLPHRLLPVGRRHIRRKLRDNIMGITRPAIRRLARRGGVVRIKKEVYDEIRVVIKTRIAEVLQQVVHIMDSASTGSYQRRTVSTRDVAYALKRMGNTLYGFD</sequence>
<reference evidence="10" key="1">
    <citation type="journal article" date="2019" name="Beilstein J. Org. Chem.">
        <title>Nanangenines: drimane sesquiterpenoids as the dominant metabolite cohort of a novel Australian fungus, Aspergillus nanangensis.</title>
        <authorList>
            <person name="Lacey H.J."/>
            <person name="Gilchrist C.L.M."/>
            <person name="Crombie A."/>
            <person name="Kalaitzis J.A."/>
            <person name="Vuong D."/>
            <person name="Rutledge P.J."/>
            <person name="Turner P."/>
            <person name="Pitt J.I."/>
            <person name="Lacey E."/>
            <person name="Chooi Y.H."/>
            <person name="Piggott A.M."/>
        </authorList>
    </citation>
    <scope>NUCLEOTIDE SEQUENCE</scope>
    <source>
        <strain evidence="10">MST-FP2251</strain>
    </source>
</reference>
<comment type="caution">
    <text evidence="10">The sequence shown here is derived from an EMBL/GenBank/DDBJ whole genome shotgun (WGS) entry which is preliminary data.</text>
</comment>
<evidence type="ECO:0000256" key="3">
    <source>
        <dbReference type="ARBA" id="ARBA00006564"/>
    </source>
</evidence>
<dbReference type="GO" id="GO:0030527">
    <property type="term" value="F:structural constituent of chromatin"/>
    <property type="evidence" value="ECO:0007669"/>
    <property type="project" value="InterPro"/>
</dbReference>
<dbReference type="GO" id="GO:0000786">
    <property type="term" value="C:nucleosome"/>
    <property type="evidence" value="ECO:0007669"/>
    <property type="project" value="UniProtKB-KW"/>
</dbReference>
<evidence type="ECO:0000259" key="9">
    <source>
        <dbReference type="SMART" id="SM00803"/>
    </source>
</evidence>
<dbReference type="PANTHER" id="PTHR10484">
    <property type="entry name" value="HISTONE H4"/>
    <property type="match status" value="1"/>
</dbReference>
<evidence type="ECO:0000256" key="7">
    <source>
        <dbReference type="ARBA" id="ARBA00023269"/>
    </source>
</evidence>
<dbReference type="SMART" id="SM00417">
    <property type="entry name" value="H4"/>
    <property type="match status" value="1"/>
</dbReference>
<dbReference type="SMART" id="SM00803">
    <property type="entry name" value="TAF"/>
    <property type="match status" value="1"/>
</dbReference>
<name>A0AAD4CMS7_ASPNN</name>
<proteinExistence type="inferred from homology"/>
<keyword evidence="5 8" id="KW-0238">DNA-binding</keyword>
<dbReference type="CDD" id="cd22912">
    <property type="entry name" value="HFD_H4"/>
    <property type="match status" value="1"/>
</dbReference>
<evidence type="ECO:0000256" key="4">
    <source>
        <dbReference type="ARBA" id="ARBA00022454"/>
    </source>
</evidence>
<dbReference type="InterPro" id="IPR004823">
    <property type="entry name" value="TAF_TATA-bd_Histone-like_dom"/>
</dbReference>
<dbReference type="GO" id="GO:0005634">
    <property type="term" value="C:nucleus"/>
    <property type="evidence" value="ECO:0007669"/>
    <property type="project" value="UniProtKB-SubCell"/>
</dbReference>
<evidence type="ECO:0000256" key="5">
    <source>
        <dbReference type="ARBA" id="ARBA00023125"/>
    </source>
</evidence>
<dbReference type="AlphaFoldDB" id="A0AAD4CMS7"/>
<evidence type="ECO:0000313" key="11">
    <source>
        <dbReference type="Proteomes" id="UP001194746"/>
    </source>
</evidence>
<dbReference type="GO" id="GO:0046982">
    <property type="term" value="F:protein heterodimerization activity"/>
    <property type="evidence" value="ECO:0007669"/>
    <property type="project" value="InterPro"/>
</dbReference>
<dbReference type="Gene3D" id="1.10.20.10">
    <property type="entry name" value="Histone, subunit A"/>
    <property type="match status" value="1"/>
</dbReference>
<dbReference type="PRINTS" id="PR00623">
    <property type="entry name" value="HISTONEH4"/>
</dbReference>
<evidence type="ECO:0000256" key="2">
    <source>
        <dbReference type="ARBA" id="ARBA00004286"/>
    </source>
</evidence>
<comment type="subcellular location">
    <subcellularLocation>
        <location evidence="2">Chromosome</location>
    </subcellularLocation>
    <subcellularLocation>
        <location evidence="1">Nucleus</location>
    </subcellularLocation>
</comment>
<dbReference type="InterPro" id="IPR001951">
    <property type="entry name" value="Histone_H4"/>
</dbReference>
<keyword evidence="7 8" id="KW-0544">Nucleosome core</keyword>
<evidence type="ECO:0000256" key="1">
    <source>
        <dbReference type="ARBA" id="ARBA00004123"/>
    </source>
</evidence>
<reference evidence="10" key="2">
    <citation type="submission" date="2020-02" db="EMBL/GenBank/DDBJ databases">
        <authorList>
            <person name="Gilchrist C.L.M."/>
            <person name="Chooi Y.-H."/>
        </authorList>
    </citation>
    <scope>NUCLEOTIDE SEQUENCE</scope>
    <source>
        <strain evidence="10">MST-FP2251</strain>
    </source>
</reference>
<dbReference type="InterPro" id="IPR009072">
    <property type="entry name" value="Histone-fold"/>
</dbReference>
<accession>A0AAD4CMS7</accession>